<dbReference type="Pfam" id="PF01850">
    <property type="entry name" value="PIN"/>
    <property type="match status" value="1"/>
</dbReference>
<dbReference type="Proteomes" id="UP000177324">
    <property type="component" value="Unassembled WGS sequence"/>
</dbReference>
<organism evidence="2 3">
    <name type="scientific">Candidatus Chisholmbacteria bacterium RIFCSPHIGHO2_01_FULL_48_12</name>
    <dbReference type="NCBI Taxonomy" id="1797589"/>
    <lineage>
        <taxon>Bacteria</taxon>
        <taxon>Candidatus Chisholmiibacteriota</taxon>
    </lineage>
</organism>
<dbReference type="EMBL" id="MHCH01000021">
    <property type="protein sequence ID" value="OGY17536.1"/>
    <property type="molecule type" value="Genomic_DNA"/>
</dbReference>
<dbReference type="PANTHER" id="PTHR38826">
    <property type="entry name" value="RIBONUCLEASE VAPC13"/>
    <property type="match status" value="1"/>
</dbReference>
<evidence type="ECO:0000313" key="3">
    <source>
        <dbReference type="Proteomes" id="UP000177324"/>
    </source>
</evidence>
<dbReference type="PANTHER" id="PTHR38826:SF5">
    <property type="entry name" value="RIBONUCLEASE VAPC13"/>
    <property type="match status" value="1"/>
</dbReference>
<dbReference type="InterPro" id="IPR002716">
    <property type="entry name" value="PIN_dom"/>
</dbReference>
<protein>
    <recommendedName>
        <fullName evidence="1">PIN domain-containing protein</fullName>
    </recommendedName>
</protein>
<dbReference type="Gene3D" id="3.40.50.1010">
    <property type="entry name" value="5'-nuclease"/>
    <property type="match status" value="1"/>
</dbReference>
<dbReference type="SUPFAM" id="SSF88723">
    <property type="entry name" value="PIN domain-like"/>
    <property type="match status" value="1"/>
</dbReference>
<evidence type="ECO:0000259" key="1">
    <source>
        <dbReference type="Pfam" id="PF01850"/>
    </source>
</evidence>
<dbReference type="AlphaFoldDB" id="A0A1G1VQ63"/>
<dbReference type="InterPro" id="IPR052106">
    <property type="entry name" value="PINc/VapC_TA"/>
</dbReference>
<name>A0A1G1VQ63_9BACT</name>
<dbReference type="InterPro" id="IPR029060">
    <property type="entry name" value="PIN-like_dom_sf"/>
</dbReference>
<dbReference type="STRING" id="1797589.A2784_01370"/>
<feature type="domain" description="PIN" evidence="1">
    <location>
        <begin position="4"/>
        <end position="120"/>
    </location>
</feature>
<comment type="caution">
    <text evidence="2">The sequence shown here is derived from an EMBL/GenBank/DDBJ whole genome shotgun (WGS) entry which is preliminary data.</text>
</comment>
<sequence length="127" mass="15083">MASFIDANLILRYLLNDPEAESVEQLFRKQEDLILSNLVVAEIVWTLTSFYRWRKDKIIPPLLGLIKLPFIKADKNLLLSALEIYHKHNIDYVDAYLIALINKRKIKTLYSYDKHFDKIKHITRREP</sequence>
<reference evidence="2 3" key="1">
    <citation type="journal article" date="2016" name="Nat. Commun.">
        <title>Thousands of microbial genomes shed light on interconnected biogeochemical processes in an aquifer system.</title>
        <authorList>
            <person name="Anantharaman K."/>
            <person name="Brown C.T."/>
            <person name="Hug L.A."/>
            <person name="Sharon I."/>
            <person name="Castelle C.J."/>
            <person name="Probst A.J."/>
            <person name="Thomas B.C."/>
            <person name="Singh A."/>
            <person name="Wilkins M.J."/>
            <person name="Karaoz U."/>
            <person name="Brodie E.L."/>
            <person name="Williams K.H."/>
            <person name="Hubbard S.S."/>
            <person name="Banfield J.F."/>
        </authorList>
    </citation>
    <scope>NUCLEOTIDE SEQUENCE [LARGE SCALE GENOMIC DNA]</scope>
</reference>
<proteinExistence type="predicted"/>
<accession>A0A1G1VQ63</accession>
<evidence type="ECO:0000313" key="2">
    <source>
        <dbReference type="EMBL" id="OGY17536.1"/>
    </source>
</evidence>
<gene>
    <name evidence="2" type="ORF">A2784_01370</name>
</gene>